<evidence type="ECO:0008006" key="3">
    <source>
        <dbReference type="Google" id="ProtNLM"/>
    </source>
</evidence>
<keyword evidence="2" id="KW-1185">Reference proteome</keyword>
<accession>A0AAV2PVQ9</accession>
<organism evidence="1 2">
    <name type="scientific">Meganyctiphanes norvegica</name>
    <name type="common">Northern krill</name>
    <name type="synonym">Thysanopoda norvegica</name>
    <dbReference type="NCBI Taxonomy" id="48144"/>
    <lineage>
        <taxon>Eukaryota</taxon>
        <taxon>Metazoa</taxon>
        <taxon>Ecdysozoa</taxon>
        <taxon>Arthropoda</taxon>
        <taxon>Crustacea</taxon>
        <taxon>Multicrustacea</taxon>
        <taxon>Malacostraca</taxon>
        <taxon>Eumalacostraca</taxon>
        <taxon>Eucarida</taxon>
        <taxon>Euphausiacea</taxon>
        <taxon>Euphausiidae</taxon>
        <taxon>Meganyctiphanes</taxon>
    </lineage>
</organism>
<dbReference type="Gene3D" id="2.10.25.10">
    <property type="entry name" value="Laminin"/>
    <property type="match status" value="1"/>
</dbReference>
<protein>
    <recommendedName>
        <fullName evidence="3">SEA domain-containing protein</fullName>
    </recommendedName>
</protein>
<name>A0AAV2PVQ9_MEGNR</name>
<evidence type="ECO:0000313" key="2">
    <source>
        <dbReference type="Proteomes" id="UP001497623"/>
    </source>
</evidence>
<comment type="caution">
    <text evidence="1">The sequence shown here is derived from an EMBL/GenBank/DDBJ whole genome shotgun (WGS) entry which is preliminary data.</text>
</comment>
<dbReference type="AlphaFoldDB" id="A0AAV2PVQ9"/>
<sequence length="217" mass="24639">FNVILNVNHISAGRLTKFKEFSKGIPASQNPLPGPTSGFVSSTPAPIVYVPLTLEMKFELDEIGFTPILADHESEDFKKLTEVLEDQLKVAIKYKYASQPFTLKLIKFESSKSNTTSTTVRLRWENEDEKKMPSVKEVTEMLTKYLSFHDGHIGGNHISSKTLNVENLVDECKTSNRTSCTHLCDFQKMTLLFKCSCPDSFVLQNEFNCVDRHKFSF</sequence>
<dbReference type="Proteomes" id="UP001497623">
    <property type="component" value="Unassembled WGS sequence"/>
</dbReference>
<evidence type="ECO:0000313" key="1">
    <source>
        <dbReference type="EMBL" id="CAL4064763.1"/>
    </source>
</evidence>
<gene>
    <name evidence="1" type="ORF">MNOR_LOCUS4226</name>
</gene>
<proteinExistence type="predicted"/>
<dbReference type="EMBL" id="CAXKWB010001534">
    <property type="protein sequence ID" value="CAL4064763.1"/>
    <property type="molecule type" value="Genomic_DNA"/>
</dbReference>
<reference evidence="1 2" key="1">
    <citation type="submission" date="2024-05" db="EMBL/GenBank/DDBJ databases">
        <authorList>
            <person name="Wallberg A."/>
        </authorList>
    </citation>
    <scope>NUCLEOTIDE SEQUENCE [LARGE SCALE GENOMIC DNA]</scope>
</reference>
<feature type="non-terminal residue" evidence="1">
    <location>
        <position position="1"/>
    </location>
</feature>